<reference evidence="3" key="1">
    <citation type="submission" date="2016-06" db="EMBL/GenBank/DDBJ databases">
        <title>Parallel loss of symbiosis genes in relatives of nitrogen-fixing non-legume Parasponia.</title>
        <authorList>
            <person name="Van Velzen R."/>
            <person name="Holmer R."/>
            <person name="Bu F."/>
            <person name="Rutten L."/>
            <person name="Van Zeijl A."/>
            <person name="Liu W."/>
            <person name="Santuari L."/>
            <person name="Cao Q."/>
            <person name="Sharma T."/>
            <person name="Shen D."/>
            <person name="Roswanjaya Y."/>
            <person name="Wardhani T."/>
            <person name="Kalhor M.S."/>
            <person name="Jansen J."/>
            <person name="Van den Hoogen J."/>
            <person name="Gungor B."/>
            <person name="Hartog M."/>
            <person name="Hontelez J."/>
            <person name="Verver J."/>
            <person name="Yang W.-C."/>
            <person name="Schijlen E."/>
            <person name="Repin R."/>
            <person name="Schilthuizen M."/>
            <person name="Schranz E."/>
            <person name="Heidstra R."/>
            <person name="Miyata K."/>
            <person name="Fedorova E."/>
            <person name="Kohlen W."/>
            <person name="Bisseling T."/>
            <person name="Smit S."/>
            <person name="Geurts R."/>
        </authorList>
    </citation>
    <scope>NUCLEOTIDE SEQUENCE [LARGE SCALE GENOMIC DNA]</scope>
    <source>
        <strain evidence="3">cv. RG33-2</strain>
    </source>
</reference>
<feature type="transmembrane region" description="Helical" evidence="1">
    <location>
        <begin position="12"/>
        <end position="32"/>
    </location>
</feature>
<keyword evidence="3" id="KW-1185">Reference proteome</keyword>
<dbReference type="OrthoDB" id="1902639at2759"/>
<dbReference type="SUPFAM" id="SSF63829">
    <property type="entry name" value="Calcium-dependent phosphotriesterase"/>
    <property type="match status" value="1"/>
</dbReference>
<proteinExistence type="predicted"/>
<dbReference type="InterPro" id="IPR053224">
    <property type="entry name" value="Sensory_adhesion_molecule"/>
</dbReference>
<gene>
    <name evidence="2" type="ORF">TorRG33x02_251860</name>
</gene>
<dbReference type="PANTHER" id="PTHR31460:SF0">
    <property type="entry name" value="CALCIUM-DEPENDENT PHOSPHOTRIESTERASE SUPERFAMILY PROTEIN-RELATED"/>
    <property type="match status" value="1"/>
</dbReference>
<dbReference type="FunFam" id="2.120.10.30:FF:000089">
    <property type="entry name" value="Calcium-dependent phosphotriesterase superfamily protein"/>
    <property type="match status" value="1"/>
</dbReference>
<dbReference type="InterPro" id="IPR011042">
    <property type="entry name" value="6-blade_b-propeller_TolB-like"/>
</dbReference>
<keyword evidence="1" id="KW-0812">Transmembrane</keyword>
<keyword evidence="1" id="KW-0472">Membrane</keyword>
<dbReference type="AlphaFoldDB" id="A0A2P5DGG7"/>
<protein>
    <submittedName>
        <fullName evidence="2">Six-bladed beta-propeller</fullName>
    </submittedName>
</protein>
<dbReference type="InParanoid" id="A0A2P5DGG7"/>
<accession>A0A2P5DGG7</accession>
<comment type="caution">
    <text evidence="2">The sequence shown here is derived from an EMBL/GenBank/DDBJ whole genome shotgun (WGS) entry which is preliminary data.</text>
</comment>
<evidence type="ECO:0000313" key="3">
    <source>
        <dbReference type="Proteomes" id="UP000237000"/>
    </source>
</evidence>
<dbReference type="Proteomes" id="UP000237000">
    <property type="component" value="Unassembled WGS sequence"/>
</dbReference>
<dbReference type="EMBL" id="JXTC01000272">
    <property type="protein sequence ID" value="PON72388.1"/>
    <property type="molecule type" value="Genomic_DNA"/>
</dbReference>
<name>A0A2P5DGG7_TREOI</name>
<evidence type="ECO:0000256" key="1">
    <source>
        <dbReference type="SAM" id="Phobius"/>
    </source>
</evidence>
<dbReference type="FunCoup" id="A0A2P5DGG7">
    <property type="interactions" value="26"/>
</dbReference>
<keyword evidence="1" id="KW-1133">Transmembrane helix</keyword>
<dbReference type="GO" id="GO:0005783">
    <property type="term" value="C:endoplasmic reticulum"/>
    <property type="evidence" value="ECO:0007669"/>
    <property type="project" value="TreeGrafter"/>
</dbReference>
<organism evidence="2 3">
    <name type="scientific">Trema orientale</name>
    <name type="common">Charcoal tree</name>
    <name type="synonym">Celtis orientalis</name>
    <dbReference type="NCBI Taxonomy" id="63057"/>
    <lineage>
        <taxon>Eukaryota</taxon>
        <taxon>Viridiplantae</taxon>
        <taxon>Streptophyta</taxon>
        <taxon>Embryophyta</taxon>
        <taxon>Tracheophyta</taxon>
        <taxon>Spermatophyta</taxon>
        <taxon>Magnoliopsida</taxon>
        <taxon>eudicotyledons</taxon>
        <taxon>Gunneridae</taxon>
        <taxon>Pentapetalae</taxon>
        <taxon>rosids</taxon>
        <taxon>fabids</taxon>
        <taxon>Rosales</taxon>
        <taxon>Cannabaceae</taxon>
        <taxon>Trema</taxon>
    </lineage>
</organism>
<dbReference type="PANTHER" id="PTHR31460">
    <property type="match status" value="1"/>
</dbReference>
<sequence>MACSSVCSVKSLFVLFLISAIPIAYLVSLELASPATHVYFYHGSTWFHECAKWDDLHRRFLISSLTGGVSQLSIPDDSPETVLEEVPVVKDVDLAGNASLGLLVDRPRNRLLVVAADLIGNRYGALAAYDLSTWKRLFLTQLSGPSDEKSFADDVAVDAEGNAYVTDCKASKIWKVGADGKLLSIIRNPLFTPKEWYKNLVGLNGIVYHPDGFLIVIHTFSGNLLKIELAKGEEVKLIKVAGGPLSFGDGLELLSPTKLVVAGNPSARLVESSDGWETASLVATFNGPKHRLASAATVKEGKVYLNHILGLGFPKPKHALVEAVF</sequence>
<evidence type="ECO:0000313" key="2">
    <source>
        <dbReference type="EMBL" id="PON72388.1"/>
    </source>
</evidence>
<dbReference type="Gene3D" id="2.120.10.30">
    <property type="entry name" value="TolB, C-terminal domain"/>
    <property type="match status" value="1"/>
</dbReference>